<dbReference type="GO" id="GO:0016757">
    <property type="term" value="F:glycosyltransferase activity"/>
    <property type="evidence" value="ECO:0007669"/>
    <property type="project" value="InterPro"/>
</dbReference>
<keyword evidence="3" id="KW-1185">Reference proteome</keyword>
<dbReference type="RefSeq" id="WP_073144474.1">
    <property type="nucleotide sequence ID" value="NZ_FQUV01000006.1"/>
</dbReference>
<dbReference type="Gene3D" id="3.40.50.2000">
    <property type="entry name" value="Glycogen Phosphorylase B"/>
    <property type="match status" value="2"/>
</dbReference>
<feature type="domain" description="Glycosyl transferase family 1" evidence="1">
    <location>
        <begin position="468"/>
        <end position="621"/>
    </location>
</feature>
<keyword evidence="2" id="KW-0808">Transferase</keyword>
<dbReference type="InterPro" id="IPR001296">
    <property type="entry name" value="Glyco_trans_1"/>
</dbReference>
<dbReference type="SUPFAM" id="SSF53756">
    <property type="entry name" value="UDP-Glycosyltransferase/glycogen phosphorylase"/>
    <property type="match status" value="1"/>
</dbReference>
<dbReference type="Pfam" id="PF00534">
    <property type="entry name" value="Glycos_transf_1"/>
    <property type="match status" value="1"/>
</dbReference>
<proteinExistence type="predicted"/>
<evidence type="ECO:0000313" key="2">
    <source>
        <dbReference type="EMBL" id="SHF42937.1"/>
    </source>
</evidence>
<organism evidence="2 3">
    <name type="scientific">Litoreibacter ascidiaceicola</name>
    <dbReference type="NCBI Taxonomy" id="1486859"/>
    <lineage>
        <taxon>Bacteria</taxon>
        <taxon>Pseudomonadati</taxon>
        <taxon>Pseudomonadota</taxon>
        <taxon>Alphaproteobacteria</taxon>
        <taxon>Rhodobacterales</taxon>
        <taxon>Roseobacteraceae</taxon>
        <taxon>Litoreibacter</taxon>
    </lineage>
</organism>
<reference evidence="3" key="1">
    <citation type="submission" date="2016-11" db="EMBL/GenBank/DDBJ databases">
        <authorList>
            <person name="Varghese N."/>
            <person name="Submissions S."/>
        </authorList>
    </citation>
    <scope>NUCLEOTIDE SEQUENCE [LARGE SCALE GENOMIC DNA]</scope>
    <source>
        <strain evidence="3">DSM 100566</strain>
    </source>
</reference>
<gene>
    <name evidence="2" type="ORF">SAMN05444273_10619</name>
</gene>
<evidence type="ECO:0000259" key="1">
    <source>
        <dbReference type="Pfam" id="PF00534"/>
    </source>
</evidence>
<dbReference type="Proteomes" id="UP000184144">
    <property type="component" value="Unassembled WGS sequence"/>
</dbReference>
<dbReference type="AlphaFoldDB" id="A0A1M5BL05"/>
<dbReference type="EMBL" id="FQUV01000006">
    <property type="protein sequence ID" value="SHF42937.1"/>
    <property type="molecule type" value="Genomic_DNA"/>
</dbReference>
<sequence>MQPLSEVLNFAADAPALPKDFSEEVYEMSRGITCPEKAKLVFEKLTPILQGFRADHDIAIACGLLLEKQRNEKGMRDIWGDLCNLYPDDLTSLRMLMRWYRREQNVAAGIALIAEMFPECWHSLTQANKAIPALAELKAWTEIDEIMSCLLVLHSDDRPIRMTYIKLLNEQSRFAEAAKLAEHVQGQSSMGKASQDLLGSVSRHARTLSKHNLATANDGISDLIAQADAPRAFTKCDNVVFFTGQLGTGGAERQMTRIACAYQDRYDAGQALGIAPKVWVKHATASSGADFYRPLLAETGVETTVLAEMPEVTVAALEGLTDDVKELLELLAPDVLRHTCQLYSMFREDQTDVAYLWQDGGIVQSAIAAVLAGVPRIVTSFRGLPPNLRPNLYRDELPVLYAALARLPHVTFTANSQKAATAYEQWLSLDAGTVIVVPNATPAVLPEGDDTDHAFWSDVLDASEGCSKTVLGVFRFDQNKRPLEWIKAAARLIAHRDDTRFVMLGSGALHGECAALIEEFGLSNRIFLAGIRSKVGFYMHRADLLVHLAEMEGLPNVLIEAQLAGTPVLATPAGGTDEVVFDGVTGHILSAATTLPEAELDETLERLLADEDELAKLGAAAMTQSGDRFSVETILGRTTELFNTPRLDTK</sequence>
<dbReference type="OrthoDB" id="9790710at2"/>
<accession>A0A1M5BL05</accession>
<protein>
    <submittedName>
        <fullName evidence="2">Glycosyltransferase involved in cell wall bisynthesis</fullName>
    </submittedName>
</protein>
<dbReference type="PANTHER" id="PTHR12526">
    <property type="entry name" value="GLYCOSYLTRANSFERASE"/>
    <property type="match status" value="1"/>
</dbReference>
<name>A0A1M5BL05_9RHOB</name>
<evidence type="ECO:0000313" key="3">
    <source>
        <dbReference type="Proteomes" id="UP000184144"/>
    </source>
</evidence>
<dbReference type="STRING" id="1486859.SAMN05444273_10619"/>